<proteinExistence type="predicted"/>
<sequence>MPSNLSATLCKHVWAVLYGVGVRLDDNPRLFFTLRAVNVEDLISEAVAEKTDTLLKKAQAKSRRAIDEDDDLGELFGIDLNQDV</sequence>
<dbReference type="AlphaFoldDB" id="A0A2T2WV26"/>
<protein>
    <submittedName>
        <fullName evidence="1">Uncharacterized protein</fullName>
    </submittedName>
</protein>
<name>A0A2T2WV26_9FIRM</name>
<evidence type="ECO:0000313" key="2">
    <source>
        <dbReference type="Proteomes" id="UP000242972"/>
    </source>
</evidence>
<comment type="caution">
    <text evidence="1">The sequence shown here is derived from an EMBL/GenBank/DDBJ whole genome shotgun (WGS) entry which is preliminary data.</text>
</comment>
<gene>
    <name evidence="1" type="ORF">C7B46_20275</name>
</gene>
<accession>A0A2T2WV26</accession>
<dbReference type="Proteomes" id="UP000242972">
    <property type="component" value="Unassembled WGS sequence"/>
</dbReference>
<organism evidence="1 2">
    <name type="scientific">Sulfobacillus benefaciens</name>
    <dbReference type="NCBI Taxonomy" id="453960"/>
    <lineage>
        <taxon>Bacteria</taxon>
        <taxon>Bacillati</taxon>
        <taxon>Bacillota</taxon>
        <taxon>Clostridia</taxon>
        <taxon>Eubacteriales</taxon>
        <taxon>Clostridiales Family XVII. Incertae Sedis</taxon>
        <taxon>Sulfobacillus</taxon>
    </lineage>
</organism>
<dbReference type="EMBL" id="PXYW01000134">
    <property type="protein sequence ID" value="PSR26085.1"/>
    <property type="molecule type" value="Genomic_DNA"/>
</dbReference>
<reference evidence="1 2" key="1">
    <citation type="journal article" date="2014" name="BMC Genomics">
        <title>Comparison of environmental and isolate Sulfobacillus genomes reveals diverse carbon, sulfur, nitrogen, and hydrogen metabolisms.</title>
        <authorList>
            <person name="Justice N.B."/>
            <person name="Norman A."/>
            <person name="Brown C.T."/>
            <person name="Singh A."/>
            <person name="Thomas B.C."/>
            <person name="Banfield J.F."/>
        </authorList>
    </citation>
    <scope>NUCLEOTIDE SEQUENCE [LARGE SCALE GENOMIC DNA]</scope>
    <source>
        <strain evidence="1">AMDSBA4</strain>
    </source>
</reference>
<evidence type="ECO:0000313" key="1">
    <source>
        <dbReference type="EMBL" id="PSR26085.1"/>
    </source>
</evidence>